<dbReference type="PANTHER" id="PTHR45943">
    <property type="entry name" value="E3 UBIQUITIN-PROTEIN LIGASE MYCBP2"/>
    <property type="match status" value="1"/>
</dbReference>
<dbReference type="Proteomes" id="UP000770661">
    <property type="component" value="Unassembled WGS sequence"/>
</dbReference>
<name>A0A8J8WEL1_CHIOP</name>
<comment type="caution">
    <text evidence="4">The sequence shown here is derived from an EMBL/GenBank/DDBJ whole genome shotgun (WGS) entry which is preliminary data.</text>
</comment>
<proteinExistence type="predicted"/>
<evidence type="ECO:0000313" key="5">
    <source>
        <dbReference type="Proteomes" id="UP000770661"/>
    </source>
</evidence>
<organism evidence="4 5">
    <name type="scientific">Chionoecetes opilio</name>
    <name type="common">Atlantic snow crab</name>
    <name type="synonym">Cancer opilio</name>
    <dbReference type="NCBI Taxonomy" id="41210"/>
    <lineage>
        <taxon>Eukaryota</taxon>
        <taxon>Metazoa</taxon>
        <taxon>Ecdysozoa</taxon>
        <taxon>Arthropoda</taxon>
        <taxon>Crustacea</taxon>
        <taxon>Multicrustacea</taxon>
        <taxon>Malacostraca</taxon>
        <taxon>Eumalacostraca</taxon>
        <taxon>Eucarida</taxon>
        <taxon>Decapoda</taxon>
        <taxon>Pleocyemata</taxon>
        <taxon>Brachyura</taxon>
        <taxon>Eubrachyura</taxon>
        <taxon>Majoidea</taxon>
        <taxon>Majidae</taxon>
        <taxon>Chionoecetes</taxon>
    </lineage>
</organism>
<dbReference type="GO" id="GO:0005634">
    <property type="term" value="C:nucleus"/>
    <property type="evidence" value="ECO:0007669"/>
    <property type="project" value="TreeGrafter"/>
</dbReference>
<dbReference type="EMBL" id="JACEEZ010025755">
    <property type="protein sequence ID" value="KAG0697765.1"/>
    <property type="molecule type" value="Genomic_DNA"/>
</dbReference>
<keyword evidence="1" id="KW-0863">Zinc-finger</keyword>
<keyword evidence="1" id="KW-0479">Metal-binding</keyword>
<keyword evidence="1" id="KW-0862">Zinc</keyword>
<dbReference type="PANTHER" id="PTHR45943:SF1">
    <property type="entry name" value="E3 UBIQUITIN-PROTEIN LIGASE MYCBP2"/>
    <property type="match status" value="1"/>
</dbReference>
<feature type="compositionally biased region" description="Polar residues" evidence="2">
    <location>
        <begin position="393"/>
        <end position="403"/>
    </location>
</feature>
<feature type="region of interest" description="Disordered" evidence="2">
    <location>
        <begin position="393"/>
        <end position="415"/>
    </location>
</feature>
<dbReference type="GO" id="GO:0008582">
    <property type="term" value="P:regulation of synaptic assembly at neuromuscular junction"/>
    <property type="evidence" value="ECO:0007669"/>
    <property type="project" value="TreeGrafter"/>
</dbReference>
<evidence type="ECO:0000313" key="4">
    <source>
        <dbReference type="EMBL" id="KAG0697765.1"/>
    </source>
</evidence>
<dbReference type="AlphaFoldDB" id="A0A8J8WEL1"/>
<dbReference type="GO" id="GO:0005886">
    <property type="term" value="C:plasma membrane"/>
    <property type="evidence" value="ECO:0007669"/>
    <property type="project" value="TreeGrafter"/>
</dbReference>
<accession>A0A8J8WEL1</accession>
<dbReference type="CDD" id="cd19799">
    <property type="entry name" value="Bbox2_MYCBP2"/>
    <property type="match status" value="1"/>
</dbReference>
<dbReference type="PROSITE" id="PS50119">
    <property type="entry name" value="ZF_BBOX"/>
    <property type="match status" value="1"/>
</dbReference>
<reference evidence="4" key="1">
    <citation type="submission" date="2020-07" db="EMBL/GenBank/DDBJ databases">
        <title>The High-quality genome of the commercially important snow crab, Chionoecetes opilio.</title>
        <authorList>
            <person name="Jeong J.-H."/>
            <person name="Ryu S."/>
        </authorList>
    </citation>
    <scope>NUCLEOTIDE SEQUENCE</scope>
    <source>
        <strain evidence="4">MADBK_172401_WGS</strain>
        <tissue evidence="4">Digestive gland</tissue>
    </source>
</reference>
<feature type="compositionally biased region" description="Basic and acidic residues" evidence="2">
    <location>
        <begin position="405"/>
        <end position="415"/>
    </location>
</feature>
<evidence type="ECO:0000256" key="2">
    <source>
        <dbReference type="SAM" id="MobiDB-lite"/>
    </source>
</evidence>
<dbReference type="SMART" id="SM00336">
    <property type="entry name" value="BBOX"/>
    <property type="match status" value="1"/>
</dbReference>
<dbReference type="GO" id="GO:0061630">
    <property type="term" value="F:ubiquitin protein ligase activity"/>
    <property type="evidence" value="ECO:0007669"/>
    <property type="project" value="TreeGrafter"/>
</dbReference>
<sequence>MVVELRGPDQSVRVRQVRVLGSGEGEGGGMRPLRQHSPLTIQHRACEQETLKVFRLITGMVFGRLIRTAEGAGQGLEGRPVCASALAAAAAEHQERNNDLREHMVGILFSRSKLTHLQKQVCSHIVQAIRKETVRAREEWESSLSCETLGTPGTPEEGHHSAPDTYCFEMLSMVLALSGSAVGRAHLAQQDHLLRHLLSLLHTGSARVQRQVVALFRRMLADVPPQSLALILGVEELPAHDYASLHAAAQDPDATFDPQKQGILDVFLAVIAKALTVQLKTKGSEGGKMVVTQGKGGVTSVTLTSAMPTPAANSPRWWCPGDSHNIRTVLGKLSDTWAKVSKAAIAENIINLTRLHESDRSCAAACLATPTLWLALASLCVLHPDHVDALSSQHWQASTSTGDPHNPEPRPTCENHDDGETLAMILCEECGSNLCGDCDRILHLHRRTRNHHRTVFRQEQEAIKVRLRPPKKNKKTMYQFLYKAIVAFM</sequence>
<dbReference type="OrthoDB" id="6050183at2759"/>
<dbReference type="InterPro" id="IPR000315">
    <property type="entry name" value="Znf_B-box"/>
</dbReference>
<evidence type="ECO:0000256" key="1">
    <source>
        <dbReference type="PROSITE-ProRule" id="PRU00024"/>
    </source>
</evidence>
<keyword evidence="5" id="KW-1185">Reference proteome</keyword>
<evidence type="ECO:0000259" key="3">
    <source>
        <dbReference type="PROSITE" id="PS50119"/>
    </source>
</evidence>
<dbReference type="GO" id="GO:0007411">
    <property type="term" value="P:axon guidance"/>
    <property type="evidence" value="ECO:0007669"/>
    <property type="project" value="TreeGrafter"/>
</dbReference>
<dbReference type="GO" id="GO:0008270">
    <property type="term" value="F:zinc ion binding"/>
    <property type="evidence" value="ECO:0007669"/>
    <property type="project" value="UniProtKB-KW"/>
</dbReference>
<protein>
    <submittedName>
        <fullName evidence="4">E3 ubiquitin-protein ligase MYCBP2</fullName>
    </submittedName>
</protein>
<feature type="domain" description="B box-type" evidence="3">
    <location>
        <begin position="408"/>
        <end position="456"/>
    </location>
</feature>
<gene>
    <name evidence="4" type="primary">mycbp2_0</name>
    <name evidence="4" type="ORF">GWK47_026232</name>
</gene>